<dbReference type="EMBL" id="QENY01000005">
    <property type="protein sequence ID" value="PVX56921.1"/>
    <property type="molecule type" value="Genomic_DNA"/>
</dbReference>
<evidence type="ECO:0000256" key="1">
    <source>
        <dbReference type="PIRNR" id="PIRNR012524"/>
    </source>
</evidence>
<dbReference type="Pfam" id="PF13509">
    <property type="entry name" value="S1_2"/>
    <property type="match status" value="2"/>
</dbReference>
<dbReference type="InterPro" id="IPR040764">
    <property type="entry name" value="CvfB_WH"/>
</dbReference>
<dbReference type="InterPro" id="IPR012340">
    <property type="entry name" value="NA-bd_OB-fold"/>
</dbReference>
<dbReference type="AlphaFoldDB" id="A0A2U0UH78"/>
<evidence type="ECO:0000313" key="4">
    <source>
        <dbReference type="EMBL" id="PVX56921.1"/>
    </source>
</evidence>
<accession>A0A2U0UH78</accession>
<organism evidence="4 5">
    <name type="scientific">Hallella colorans</name>
    <dbReference type="NCBI Taxonomy" id="1703337"/>
    <lineage>
        <taxon>Bacteria</taxon>
        <taxon>Pseudomonadati</taxon>
        <taxon>Bacteroidota</taxon>
        <taxon>Bacteroidia</taxon>
        <taxon>Bacteroidales</taxon>
        <taxon>Prevotellaceae</taxon>
        <taxon>Hallella</taxon>
    </lineage>
</organism>
<dbReference type="InterPro" id="IPR039566">
    <property type="entry name" value="CvfB_S1_st"/>
</dbReference>
<dbReference type="RefSeq" id="WP_116616078.1">
    <property type="nucleotide sequence ID" value="NZ_CALDWB010000035.1"/>
</dbReference>
<dbReference type="Gene3D" id="1.10.10.10">
    <property type="entry name" value="Winged helix-like DNA-binding domain superfamily/Winged helix DNA-binding domain"/>
    <property type="match status" value="1"/>
</dbReference>
<proteinExistence type="inferred from homology"/>
<dbReference type="InterPro" id="IPR036388">
    <property type="entry name" value="WH-like_DNA-bd_sf"/>
</dbReference>
<sequence length="303" mass="34628">MTTIKLGDYNTLKMVKVAERPNPHSFGGKETFGIYLDGGNDGEILMPQKYVPQGVKVGDDVRCLVYLDQDERPIATLETPLARVGDFAYLKVNWVNEYGAFLDWGVMKDVFCPFGEQKKRMEIGESYIVYLYIDKESYRIAASAKVDRFIIDLNDEDDKRREALYNKEKTGKPVDLLVWQKTDLGFKVIVENKYAGLIYENQIFQYVHTGDRLQGYVQCVRPDGKIDIALQPAGRKNTVDFAETLLRWLKDNGGSCALGDKSDAEDIKRQFHVSKKTYKKAIGDLYKRRLIVIAEQGIRLVEP</sequence>
<evidence type="ECO:0000259" key="3">
    <source>
        <dbReference type="Pfam" id="PF17783"/>
    </source>
</evidence>
<dbReference type="PANTHER" id="PTHR37296:SF1">
    <property type="entry name" value="CONSERVED VIRULENCE FACTOR B"/>
    <property type="match status" value="1"/>
</dbReference>
<gene>
    <name evidence="4" type="ORF">C7379_10542</name>
</gene>
<feature type="domain" description="Conserved virulence factor B first S1" evidence="2">
    <location>
        <begin position="85"/>
        <end position="141"/>
    </location>
</feature>
<reference evidence="4 5" key="1">
    <citation type="submission" date="2018-05" db="EMBL/GenBank/DDBJ databases">
        <title>Genomic Encyclopedia of Type Strains, Phase IV (KMG-IV): sequencing the most valuable type-strain genomes for metagenomic binning, comparative biology and taxonomic classification.</title>
        <authorList>
            <person name="Goeker M."/>
        </authorList>
    </citation>
    <scope>NUCLEOTIDE SEQUENCE [LARGE SCALE GENOMIC DNA]</scope>
    <source>
        <strain evidence="4 5">DSM 100333</strain>
    </source>
</reference>
<dbReference type="Proteomes" id="UP000245870">
    <property type="component" value="Unassembled WGS sequence"/>
</dbReference>
<dbReference type="Pfam" id="PF17783">
    <property type="entry name" value="WHD_CvfB"/>
    <property type="match status" value="1"/>
</dbReference>
<evidence type="ECO:0008006" key="6">
    <source>
        <dbReference type="Google" id="ProtNLM"/>
    </source>
</evidence>
<feature type="domain" description="Conserved virulence factor B first S1" evidence="2">
    <location>
        <begin position="29"/>
        <end position="77"/>
    </location>
</feature>
<evidence type="ECO:0000259" key="2">
    <source>
        <dbReference type="Pfam" id="PF13509"/>
    </source>
</evidence>
<dbReference type="InterPro" id="IPR014464">
    <property type="entry name" value="CvfB_fam"/>
</dbReference>
<comment type="similarity">
    <text evidence="1">Belongs to the CvfB family.</text>
</comment>
<keyword evidence="5" id="KW-1185">Reference proteome</keyword>
<comment type="caution">
    <text evidence="4">The sequence shown here is derived from an EMBL/GenBank/DDBJ whole genome shotgun (WGS) entry which is preliminary data.</text>
</comment>
<name>A0A2U0UH78_9BACT</name>
<protein>
    <recommendedName>
        <fullName evidence="6">S1 motif domain-containing protein</fullName>
    </recommendedName>
</protein>
<feature type="domain" description="Conserved virulence factor B-like winged helix" evidence="3">
    <location>
        <begin position="243"/>
        <end position="300"/>
    </location>
</feature>
<dbReference type="PANTHER" id="PTHR37296">
    <property type="entry name" value="CONSERVED VIRULENCE FACTOR B"/>
    <property type="match status" value="1"/>
</dbReference>
<dbReference type="PIRSF" id="PIRSF012524">
    <property type="entry name" value="YitL_S1"/>
    <property type="match status" value="1"/>
</dbReference>
<dbReference type="OrthoDB" id="9801597at2"/>
<evidence type="ECO:0000313" key="5">
    <source>
        <dbReference type="Proteomes" id="UP000245870"/>
    </source>
</evidence>
<dbReference type="Gene3D" id="2.40.50.140">
    <property type="entry name" value="Nucleic acid-binding proteins"/>
    <property type="match status" value="2"/>
</dbReference>